<dbReference type="Pfam" id="PF06580">
    <property type="entry name" value="His_kinase"/>
    <property type="match status" value="1"/>
</dbReference>
<keyword evidence="4" id="KW-1185">Reference proteome</keyword>
<reference evidence="3" key="1">
    <citation type="submission" date="2012-02" db="EMBL/GenBank/DDBJ databases">
        <title>The complete genome of Solitalea canadensis DSM 3403.</title>
        <authorList>
            <consortium name="US DOE Joint Genome Institute (JGI-PGF)"/>
            <person name="Lucas S."/>
            <person name="Copeland A."/>
            <person name="Lapidus A."/>
            <person name="Glavina del Rio T."/>
            <person name="Dalin E."/>
            <person name="Tice H."/>
            <person name="Bruce D."/>
            <person name="Goodwin L."/>
            <person name="Pitluck S."/>
            <person name="Peters L."/>
            <person name="Ovchinnikova G."/>
            <person name="Lu M."/>
            <person name="Kyrpides N."/>
            <person name="Mavromatis K."/>
            <person name="Ivanova N."/>
            <person name="Brettin T."/>
            <person name="Detter J.C."/>
            <person name="Han C."/>
            <person name="Larimer F."/>
            <person name="Land M."/>
            <person name="Hauser L."/>
            <person name="Markowitz V."/>
            <person name="Cheng J.-F."/>
            <person name="Hugenholtz P."/>
            <person name="Woyke T."/>
            <person name="Wu D."/>
            <person name="Spring S."/>
            <person name="Schroeder M."/>
            <person name="Kopitz M."/>
            <person name="Brambilla E."/>
            <person name="Klenk H.-P."/>
            <person name="Eisen J.A."/>
        </authorList>
    </citation>
    <scope>NUCLEOTIDE SEQUENCE</scope>
    <source>
        <strain evidence="3">DSM 3403</strain>
    </source>
</reference>
<feature type="transmembrane region" description="Helical" evidence="1">
    <location>
        <begin position="162"/>
        <end position="182"/>
    </location>
</feature>
<evidence type="ECO:0000313" key="3">
    <source>
        <dbReference type="EMBL" id="AFD05243.1"/>
    </source>
</evidence>
<name>H8KT60_SOLCM</name>
<accession>H8KT60</accession>
<dbReference type="Proteomes" id="UP000007590">
    <property type="component" value="Chromosome"/>
</dbReference>
<feature type="transmembrane region" description="Helical" evidence="1">
    <location>
        <begin position="30"/>
        <end position="47"/>
    </location>
</feature>
<dbReference type="InterPro" id="IPR010559">
    <property type="entry name" value="Sig_transdc_His_kin_internal"/>
</dbReference>
<keyword evidence="1" id="KW-0472">Membrane</keyword>
<dbReference type="AlphaFoldDB" id="H8KT60"/>
<evidence type="ECO:0000313" key="4">
    <source>
        <dbReference type="Proteomes" id="UP000007590"/>
    </source>
</evidence>
<dbReference type="InterPro" id="IPR050640">
    <property type="entry name" value="Bact_2-comp_sensor_kinase"/>
</dbReference>
<keyword evidence="1" id="KW-0812">Transmembrane</keyword>
<feature type="transmembrane region" description="Helical" evidence="1">
    <location>
        <begin position="59"/>
        <end position="84"/>
    </location>
</feature>
<feature type="domain" description="Signal transduction histidine kinase internal region" evidence="2">
    <location>
        <begin position="202"/>
        <end position="281"/>
    </location>
</feature>
<evidence type="ECO:0000259" key="2">
    <source>
        <dbReference type="Pfam" id="PF06580"/>
    </source>
</evidence>
<keyword evidence="1" id="KW-1133">Transmembrane helix</keyword>
<dbReference type="HOGENOM" id="CLU_020473_1_0_10"/>
<dbReference type="eggNOG" id="COG2972">
    <property type="taxonomic scope" value="Bacteria"/>
</dbReference>
<dbReference type="STRING" id="929556.Solca_0087"/>
<dbReference type="GO" id="GO:0000155">
    <property type="term" value="F:phosphorelay sensor kinase activity"/>
    <property type="evidence" value="ECO:0007669"/>
    <property type="project" value="InterPro"/>
</dbReference>
<dbReference type="PANTHER" id="PTHR34220">
    <property type="entry name" value="SENSOR HISTIDINE KINASE YPDA"/>
    <property type="match status" value="1"/>
</dbReference>
<dbReference type="GO" id="GO:0016020">
    <property type="term" value="C:membrane"/>
    <property type="evidence" value="ECO:0007669"/>
    <property type="project" value="InterPro"/>
</dbReference>
<feature type="transmembrane region" description="Helical" evidence="1">
    <location>
        <begin position="96"/>
        <end position="118"/>
    </location>
</feature>
<evidence type="ECO:0000256" key="1">
    <source>
        <dbReference type="SAM" id="Phobius"/>
    </source>
</evidence>
<protein>
    <submittedName>
        <fullName evidence="3">Putative regulator of cell autolysis</fullName>
    </submittedName>
</protein>
<proteinExistence type="predicted"/>
<sequence length="409" mass="47225">MILPDVKAINMTISDFIFSEKPSVHKFRHLVFWLGWGFYFYVIPGLLDDKPCTGFVLNIYALANTLLILVVQISAFYSVVYYLIPRYLLKRDYLSFILGMIIVGFTLIGFDYFIWLLVNGQVHSTFNFDSNSVEKGFSLRYVLYNGLFISPAKDSSPLMYDLQWGLFSAPKVIAVGAAITFLKRWYIKQKENERIEREKVKAELDLLKVQLHPRFLFNTLTAIYAYSLTASDKAENMILKLSEMLSYMLYDCNQSVVLLEKELNVLQDYIALEKMKCKGRLDVNLQITGDYKNKLIAPLLLLHFLENSIKYSTEQAIKHPWISVIISIHETKLSFKLTGSKSNDEIIPGTGEPEDLYDLRKRLDALYPQRYELLLLKEEDIYMISLALELEVISINSPSEKFIGEPILT</sequence>
<dbReference type="KEGG" id="scn:Solca_0087"/>
<dbReference type="PANTHER" id="PTHR34220:SF7">
    <property type="entry name" value="SENSOR HISTIDINE KINASE YPDA"/>
    <property type="match status" value="1"/>
</dbReference>
<dbReference type="EMBL" id="CP003349">
    <property type="protein sequence ID" value="AFD05243.1"/>
    <property type="molecule type" value="Genomic_DNA"/>
</dbReference>
<organism evidence="3 4">
    <name type="scientific">Solitalea canadensis (strain ATCC 29591 / DSM 3403 / JCM 21819 / LMG 8368 / NBRC 15130 / NCIMB 12057 / USAM 9D)</name>
    <name type="common">Flexibacter canadensis</name>
    <dbReference type="NCBI Taxonomy" id="929556"/>
    <lineage>
        <taxon>Bacteria</taxon>
        <taxon>Pseudomonadati</taxon>
        <taxon>Bacteroidota</taxon>
        <taxon>Sphingobacteriia</taxon>
        <taxon>Sphingobacteriales</taxon>
        <taxon>Sphingobacteriaceae</taxon>
        <taxon>Solitalea</taxon>
    </lineage>
</organism>
<gene>
    <name evidence="3" type="ordered locus">Solca_0087</name>
</gene>